<evidence type="ECO:0000259" key="11">
    <source>
        <dbReference type="Pfam" id="PF17946"/>
    </source>
</evidence>
<dbReference type="HAMAP" id="MF_01486">
    <property type="entry name" value="RecC"/>
    <property type="match status" value="1"/>
</dbReference>
<organism evidence="12 13">
    <name type="scientific">Caldimonas aquatica</name>
    <dbReference type="NCBI Taxonomy" id="376175"/>
    <lineage>
        <taxon>Bacteria</taxon>
        <taxon>Pseudomonadati</taxon>
        <taxon>Pseudomonadota</taxon>
        <taxon>Betaproteobacteria</taxon>
        <taxon>Burkholderiales</taxon>
        <taxon>Sphaerotilaceae</taxon>
        <taxon>Caldimonas</taxon>
    </lineage>
</organism>
<comment type="subunit">
    <text evidence="10">Heterotrimer of RecB, RecC and RecD. All subunits contribute to DNA-binding.</text>
</comment>
<evidence type="ECO:0000313" key="13">
    <source>
        <dbReference type="Proteomes" id="UP001163266"/>
    </source>
</evidence>
<comment type="function">
    <text evidence="10">A helicase/nuclease that prepares dsDNA breaks (DSB) for recombinational DNA repair. Binds to DSBs and unwinds DNA via a highly rapid and processive ATP-dependent bidirectional helicase activity. Unwinds dsDNA until it encounters a Chi (crossover hotspot instigator) sequence from the 3' direction. Cuts ssDNA a few nucleotides 3' to the Chi site. The properties and activities of the enzyme are changed at Chi. The Chi-altered holoenzyme produces a long 3'-ssDNA overhang and facilitates RecA-binding to the ssDNA for homologous DNA recombination and repair. Holoenzyme degrades any linearized DNA that is unable to undergo homologous recombination. In the holoenzyme this subunit recognizes the wild-type Chi sequence, and when added to isolated RecB increases its ATP-dependent helicase processivity.</text>
</comment>
<dbReference type="InterPro" id="IPR027417">
    <property type="entry name" value="P-loop_NTPase"/>
</dbReference>
<dbReference type="Gene3D" id="3.40.50.300">
    <property type="entry name" value="P-loop containing nucleotide triphosphate hydrolases"/>
    <property type="match status" value="2"/>
</dbReference>
<keyword evidence="1 10" id="KW-0540">Nuclease</keyword>
<dbReference type="NCBIfam" id="TIGR01450">
    <property type="entry name" value="recC"/>
    <property type="match status" value="1"/>
</dbReference>
<dbReference type="InterPro" id="IPR013986">
    <property type="entry name" value="DExx_box_DNA_helicase_dom_sf"/>
</dbReference>
<dbReference type="Gene3D" id="1.10.10.990">
    <property type="match status" value="1"/>
</dbReference>
<dbReference type="Gene3D" id="1.10.10.160">
    <property type="match status" value="1"/>
</dbReference>
<evidence type="ECO:0000256" key="3">
    <source>
        <dbReference type="ARBA" id="ARBA00022763"/>
    </source>
</evidence>
<dbReference type="RefSeq" id="WP_264893209.1">
    <property type="nucleotide sequence ID" value="NZ_CP110257.1"/>
</dbReference>
<proteinExistence type="inferred from homology"/>
<dbReference type="Pfam" id="PF17946">
    <property type="entry name" value="RecC_C"/>
    <property type="match status" value="1"/>
</dbReference>
<comment type="miscellaneous">
    <text evidence="10">In the RecBCD complex, RecB has a slow 3'-5' helicase, an exonuclease activity and loads RecA onto ssDNA, RecD has a fast 5'-3' helicase activity, while RecC stimulates the ATPase and processivity of the RecB helicase and contributes to recognition of the Chi site.</text>
</comment>
<evidence type="ECO:0000256" key="4">
    <source>
        <dbReference type="ARBA" id="ARBA00022801"/>
    </source>
</evidence>
<evidence type="ECO:0000256" key="5">
    <source>
        <dbReference type="ARBA" id="ARBA00022806"/>
    </source>
</evidence>
<keyword evidence="2 10" id="KW-0547">Nucleotide-binding</keyword>
<reference evidence="12" key="1">
    <citation type="submission" date="2022-10" db="EMBL/GenBank/DDBJ databases">
        <title>Complete genome sequence of Schlegelella aquatica LMG 23380.</title>
        <authorList>
            <person name="Musilova J."/>
            <person name="Kourilova X."/>
            <person name="Bezdicek M."/>
            <person name="Hermankova K."/>
            <person name="Obruca S."/>
            <person name="Sedlar K."/>
        </authorList>
    </citation>
    <scope>NUCLEOTIDE SEQUENCE</scope>
    <source>
        <strain evidence="12">LMG 23380</strain>
    </source>
</reference>
<dbReference type="InterPro" id="IPR041500">
    <property type="entry name" value="RecC_C"/>
</dbReference>
<evidence type="ECO:0000313" key="12">
    <source>
        <dbReference type="EMBL" id="UZD55455.1"/>
    </source>
</evidence>
<dbReference type="SUPFAM" id="SSF52980">
    <property type="entry name" value="Restriction endonuclease-like"/>
    <property type="match status" value="1"/>
</dbReference>
<evidence type="ECO:0000256" key="8">
    <source>
        <dbReference type="ARBA" id="ARBA00023125"/>
    </source>
</evidence>
<evidence type="ECO:0000256" key="1">
    <source>
        <dbReference type="ARBA" id="ARBA00022722"/>
    </source>
</evidence>
<keyword evidence="3 10" id="KW-0227">DNA damage</keyword>
<dbReference type="SUPFAM" id="SSF52540">
    <property type="entry name" value="P-loop containing nucleoside triphosphate hydrolases"/>
    <property type="match status" value="2"/>
</dbReference>
<dbReference type="InterPro" id="IPR011335">
    <property type="entry name" value="Restrct_endonuc-II-like"/>
</dbReference>
<accession>A0ABY6MTX7</accession>
<dbReference type="Proteomes" id="UP001163266">
    <property type="component" value="Chromosome"/>
</dbReference>
<dbReference type="GO" id="GO:0008854">
    <property type="term" value="F:exodeoxyribonuclease V activity"/>
    <property type="evidence" value="ECO:0007669"/>
    <property type="project" value="UniProtKB-EC"/>
</dbReference>
<comment type="similarity">
    <text evidence="10">Belongs to the RecC family.</text>
</comment>
<sequence>MLHIHFSNRFEVLAEQLLSRLTLEPAAPLQAQHVIVPSAAVRRRLALLHADRHGVCAQVRFDYLARWLWEHLRGLAGGVRGPWPFESGALKWAVYEELQDGGWTDEHPRLAGFLAAGDERMRFELAEQVASVLDQYLTYRPEWLDAWARGEPGYEPADAQAREDRDWQAALWRRLSERLETGGAHPALHFVEALASAAPGALGARLPPSLHVFALPTIPPLHVRLLSLLGRHAQVHVYALNPCEEYWFDVVDPRRLAYLAARGRAEHLEVGHSLLARWGRQAQSLLALLVDAAGEQAVDDAQFVEPKGATLLERWQAGILRLTEPAPGSLVLDPADRSIEVHVCHSRMRELEVLHDRLLGLFAQDPSLAPGDVLVATPDLESVAPLVDAVFGTAPRERYIPYSITGRGDARVRTVVKVLLDTLELVDSRFAVSAVYGLLQQAPVARRFGLDPSALEAVHAWLKDAAVHWALDADHRAGMGLPARERHTWADGLERLVLGHALPDGWQQPFLGKLPALGVEGGEASALGGLWAYVRALATLRERLAQPWPARAWPQLLADVLAALVAAADDELDDLREVHQAIDALAAQWHAAGTDDSRPLPLAVVREALADVLEDAARGGVPTGAVTFTSMHSLRQLPYRVVCIVGMDDGAYPSSGRPPEFDLVALAPRAGDRQRALDERNVFLDLLLAARDVVHLSHVGRSVRDNAPLPPSVLVSELLDLLVAAIAPAPTDPASLAQARRRLVVEHPLQPFSIAAFRTDADPRTRSHRAEYADALRRLAQHTRAPTAEEAAPSDAGVEVFGDLADEDAADDAVGAVTGGAAPAFFTARLPEPEPPWREVALADLVRFFRHPCRYLLERRLGLVLPEAPDELDDDEPFVPKRPMQWALADRLLPPLLAGESPDRVRAWAEAGTDLPAGAPGTRWLERELRELFAFAERLRPWQVGPLLEPHAFRIPVPLCGSETWTLHGAHTPLRAQGLVRWRYGERQPSDLLAAWIAHLALCADPPPGVEPKTHLLTLDVHACFRRCERPMDHLRDLLELYRQGLCEPLYFFPRTAWAVVEHDENPHKAAQVWLPQQDRRGESQDAALRLALRGRPDPLEGPGWEALLNAARRVYGPLRAHLSETQPTQVQEEA</sequence>
<dbReference type="PANTHER" id="PTHR30591:SF1">
    <property type="entry name" value="RECBCD ENZYME SUBUNIT RECC"/>
    <property type="match status" value="1"/>
</dbReference>
<dbReference type="PANTHER" id="PTHR30591">
    <property type="entry name" value="RECBCD ENZYME SUBUNIT RECC"/>
    <property type="match status" value="1"/>
</dbReference>
<name>A0ABY6MTX7_9BURK</name>
<keyword evidence="13" id="KW-1185">Reference proteome</keyword>
<dbReference type="InterPro" id="IPR006697">
    <property type="entry name" value="RecC"/>
</dbReference>
<dbReference type="Gene3D" id="3.40.50.10930">
    <property type="match status" value="1"/>
</dbReference>
<protein>
    <recommendedName>
        <fullName evidence="10">RecBCD enzyme subunit RecC</fullName>
    </recommendedName>
    <alternativeName>
        <fullName evidence="10">Exonuclease V subunit RecC</fullName>
        <shortName evidence="10">ExoV subunit RecC</shortName>
    </alternativeName>
    <alternativeName>
        <fullName evidence="10">Helicase/nuclease RecBCD subunit RecC</fullName>
    </alternativeName>
</protein>
<evidence type="ECO:0000256" key="10">
    <source>
        <dbReference type="HAMAP-Rule" id="MF_01486"/>
    </source>
</evidence>
<evidence type="ECO:0000256" key="6">
    <source>
        <dbReference type="ARBA" id="ARBA00022839"/>
    </source>
</evidence>
<evidence type="ECO:0000256" key="9">
    <source>
        <dbReference type="ARBA" id="ARBA00023204"/>
    </source>
</evidence>
<keyword evidence="4 10" id="KW-0378">Hydrolase</keyword>
<keyword evidence="5 10" id="KW-0347">Helicase</keyword>
<gene>
    <name evidence="10 12" type="primary">recC</name>
    <name evidence="12" type="ORF">OMP39_02355</name>
</gene>
<keyword evidence="7 10" id="KW-0067">ATP-binding</keyword>
<feature type="domain" description="RecC C-terminal" evidence="11">
    <location>
        <begin position="837"/>
        <end position="1063"/>
    </location>
</feature>
<keyword evidence="6 10" id="KW-0269">Exonuclease</keyword>
<keyword evidence="9 10" id="KW-0234">DNA repair</keyword>
<keyword evidence="8 10" id="KW-0238">DNA-binding</keyword>
<dbReference type="EMBL" id="CP110257">
    <property type="protein sequence ID" value="UZD55455.1"/>
    <property type="molecule type" value="Genomic_DNA"/>
</dbReference>
<dbReference type="PIRSF" id="PIRSF000980">
    <property type="entry name" value="RecC"/>
    <property type="match status" value="1"/>
</dbReference>
<evidence type="ECO:0000256" key="7">
    <source>
        <dbReference type="ARBA" id="ARBA00022840"/>
    </source>
</evidence>
<dbReference type="Pfam" id="PF04257">
    <property type="entry name" value="Exonuc_V_gamma"/>
    <property type="match status" value="1"/>
</dbReference>
<evidence type="ECO:0000256" key="2">
    <source>
        <dbReference type="ARBA" id="ARBA00022741"/>
    </source>
</evidence>